<dbReference type="EMBL" id="QGGO01000008">
    <property type="protein sequence ID" value="PWK27152.1"/>
    <property type="molecule type" value="Genomic_DNA"/>
</dbReference>
<evidence type="ECO:0000313" key="6">
    <source>
        <dbReference type="Proteomes" id="UP000245489"/>
    </source>
</evidence>
<dbReference type="Proteomes" id="UP000245489">
    <property type="component" value="Unassembled WGS sequence"/>
</dbReference>
<dbReference type="Pfam" id="PF13102">
    <property type="entry name" value="Phage_int_SAM_5"/>
    <property type="match status" value="1"/>
</dbReference>
<dbReference type="InterPro" id="IPR025269">
    <property type="entry name" value="SAM-like_dom"/>
</dbReference>
<evidence type="ECO:0000256" key="1">
    <source>
        <dbReference type="ARBA" id="ARBA00023125"/>
    </source>
</evidence>
<evidence type="ECO:0000259" key="3">
    <source>
        <dbReference type="Pfam" id="PF00589"/>
    </source>
</evidence>
<comment type="caution">
    <text evidence="5">The sequence shown here is derived from an EMBL/GenBank/DDBJ whole genome shotgun (WGS) entry which is preliminary data.</text>
</comment>
<evidence type="ECO:0000313" key="5">
    <source>
        <dbReference type="EMBL" id="PWK27152.1"/>
    </source>
</evidence>
<dbReference type="InterPro" id="IPR010998">
    <property type="entry name" value="Integrase_recombinase_N"/>
</dbReference>
<reference evidence="5 6" key="1">
    <citation type="submission" date="2018-05" db="EMBL/GenBank/DDBJ databases">
        <title>Genomic Encyclopedia of Archaeal and Bacterial Type Strains, Phase II (KMG-II): from individual species to whole genera.</title>
        <authorList>
            <person name="Goeker M."/>
        </authorList>
    </citation>
    <scope>NUCLEOTIDE SEQUENCE [LARGE SCALE GENOMIC DNA]</scope>
    <source>
        <strain evidence="5 6">DSM 22214</strain>
    </source>
</reference>
<feature type="domain" description="Tyr recombinase" evidence="3">
    <location>
        <begin position="260"/>
        <end position="394"/>
    </location>
</feature>
<dbReference type="Gene3D" id="1.10.150.130">
    <property type="match status" value="1"/>
</dbReference>
<dbReference type="InterPro" id="IPR013762">
    <property type="entry name" value="Integrase-like_cat_sf"/>
</dbReference>
<protein>
    <submittedName>
        <fullName evidence="5">Phage integrase family protein</fullName>
    </submittedName>
</protein>
<dbReference type="RefSeq" id="WP_109742716.1">
    <property type="nucleotide sequence ID" value="NZ_QGGO01000008.1"/>
</dbReference>
<dbReference type="Pfam" id="PF00589">
    <property type="entry name" value="Phage_integrase"/>
    <property type="match status" value="1"/>
</dbReference>
<dbReference type="GO" id="GO:0015074">
    <property type="term" value="P:DNA integration"/>
    <property type="evidence" value="ECO:0007669"/>
    <property type="project" value="InterPro"/>
</dbReference>
<evidence type="ECO:0000256" key="2">
    <source>
        <dbReference type="ARBA" id="ARBA00023172"/>
    </source>
</evidence>
<keyword evidence="6" id="KW-1185">Reference proteome</keyword>
<feature type="domain" description="Phage integrase SAM-like" evidence="4">
    <location>
        <begin position="119"/>
        <end position="223"/>
    </location>
</feature>
<gene>
    <name evidence="5" type="ORF">LV89_01967</name>
</gene>
<sequence>MNQLDFYYYFLKSTVNTDDGVINSVLKIDGKDSVPISTRIKTKKSQWNAKDQCFEGKDSAKKEALKRNFEKRMESIRDVLAQEQTLKSIDPNDILAIHRQDKKQQIEEKRPEGKQKQMLLEHFRLYIKQQQELVDVGRLAQVTVDGYIAKRNTVVQYLIDRKLIGFRTEQFTEAVMLDFEHYLIMKGQADSTIAKYKRLVKTVTTWAKQKGFTKIKPLEDYKIENAPDKEPISLDRAELQKIEDAQNDGRLNDDLSITADIYRFCAETSLSHGDYNSLRNSMMKTGKNGTKWINRPRGKTKVEHRIPLSEKALDILNKYGTLEDLPRKSNQKSNIGIRKVAKIVGIEKYLTFHTSRKTAVDDMFNVKGMRETVIQKVVGWKSSRQLKLYAKVKDSTIEREFFGE</sequence>
<dbReference type="AlphaFoldDB" id="A0A316EAJ4"/>
<evidence type="ECO:0000259" key="4">
    <source>
        <dbReference type="Pfam" id="PF13102"/>
    </source>
</evidence>
<dbReference type="Gene3D" id="1.10.443.10">
    <property type="entry name" value="Intergrase catalytic core"/>
    <property type="match status" value="1"/>
</dbReference>
<dbReference type="SUPFAM" id="SSF56349">
    <property type="entry name" value="DNA breaking-rejoining enzymes"/>
    <property type="match status" value="1"/>
</dbReference>
<proteinExistence type="predicted"/>
<dbReference type="GO" id="GO:0003677">
    <property type="term" value="F:DNA binding"/>
    <property type="evidence" value="ECO:0007669"/>
    <property type="project" value="UniProtKB-KW"/>
</dbReference>
<dbReference type="InterPro" id="IPR011010">
    <property type="entry name" value="DNA_brk_join_enz"/>
</dbReference>
<dbReference type="GO" id="GO:0006310">
    <property type="term" value="P:DNA recombination"/>
    <property type="evidence" value="ECO:0007669"/>
    <property type="project" value="UniProtKB-KW"/>
</dbReference>
<organism evidence="5 6">
    <name type="scientific">Arcicella aurantiaca</name>
    <dbReference type="NCBI Taxonomy" id="591202"/>
    <lineage>
        <taxon>Bacteria</taxon>
        <taxon>Pseudomonadati</taxon>
        <taxon>Bacteroidota</taxon>
        <taxon>Cytophagia</taxon>
        <taxon>Cytophagales</taxon>
        <taxon>Flectobacillaceae</taxon>
        <taxon>Arcicella</taxon>
    </lineage>
</organism>
<dbReference type="OrthoDB" id="1098628at2"/>
<keyword evidence="1" id="KW-0238">DNA-binding</keyword>
<dbReference type="InterPro" id="IPR002104">
    <property type="entry name" value="Integrase_catalytic"/>
</dbReference>
<keyword evidence="2" id="KW-0233">DNA recombination</keyword>
<accession>A0A316EAJ4</accession>
<name>A0A316EAJ4_9BACT</name>